<dbReference type="GeneID" id="18925252"/>
<proteinExistence type="predicted"/>
<sequence length="109" mass="12230">MIFEKLIRFDNLVMRKENDNQIGGEKLIRFNDLVILRENDNQSIATGKLVLEKGGAGLLLFQAKGMSSEAPHAKQGKKLLRTTEIEMVVILITIPVTTKPLWGGQRQLT</sequence>
<dbReference type="EMBL" id="GL883212">
    <property type="protein sequence ID" value="EGF97612.1"/>
    <property type="molecule type" value="Genomic_DNA"/>
</dbReference>
<dbReference type="VEuPathDB" id="FungiDB:MELLADRAFT_114201"/>
<dbReference type="InParanoid" id="F4SCL1"/>
<dbReference type="RefSeq" id="XP_007419114.1">
    <property type="nucleotide sequence ID" value="XM_007419052.1"/>
</dbReference>
<keyword evidence="2" id="KW-1185">Reference proteome</keyword>
<gene>
    <name evidence="1" type="ORF">MELLADRAFT_114201</name>
</gene>
<name>F4SCL1_MELLP</name>
<reference evidence="2" key="1">
    <citation type="journal article" date="2011" name="Proc. Natl. Acad. Sci. U.S.A.">
        <title>Obligate biotrophy features unraveled by the genomic analysis of rust fungi.</title>
        <authorList>
            <person name="Duplessis S."/>
            <person name="Cuomo C.A."/>
            <person name="Lin Y.-C."/>
            <person name="Aerts A."/>
            <person name="Tisserant E."/>
            <person name="Veneault-Fourrey C."/>
            <person name="Joly D.L."/>
            <person name="Hacquard S."/>
            <person name="Amselem J."/>
            <person name="Cantarel B.L."/>
            <person name="Chiu R."/>
            <person name="Coutinho P.M."/>
            <person name="Feau N."/>
            <person name="Field M."/>
            <person name="Frey P."/>
            <person name="Gelhaye E."/>
            <person name="Goldberg J."/>
            <person name="Grabherr M.G."/>
            <person name="Kodira C.D."/>
            <person name="Kohler A."/>
            <person name="Kuees U."/>
            <person name="Lindquist E.A."/>
            <person name="Lucas S.M."/>
            <person name="Mago R."/>
            <person name="Mauceli E."/>
            <person name="Morin E."/>
            <person name="Murat C."/>
            <person name="Pangilinan J.L."/>
            <person name="Park R."/>
            <person name="Pearson M."/>
            <person name="Quesneville H."/>
            <person name="Rouhier N."/>
            <person name="Sakthikumar S."/>
            <person name="Salamov A.A."/>
            <person name="Schmutz J."/>
            <person name="Selles B."/>
            <person name="Shapiro H."/>
            <person name="Tanguay P."/>
            <person name="Tuskan G.A."/>
            <person name="Henrissat B."/>
            <person name="Van de Peer Y."/>
            <person name="Rouze P."/>
            <person name="Ellis J.G."/>
            <person name="Dodds P.N."/>
            <person name="Schein J.E."/>
            <person name="Zhong S."/>
            <person name="Hamelin R.C."/>
            <person name="Grigoriev I.V."/>
            <person name="Szabo L.J."/>
            <person name="Martin F."/>
        </authorList>
    </citation>
    <scope>NUCLEOTIDE SEQUENCE [LARGE SCALE GENOMIC DNA]</scope>
    <source>
        <strain evidence="2">98AG31 / pathotype 3-4-7</strain>
    </source>
</reference>
<evidence type="ECO:0000313" key="1">
    <source>
        <dbReference type="EMBL" id="EGF97612.1"/>
    </source>
</evidence>
<evidence type="ECO:0000313" key="2">
    <source>
        <dbReference type="Proteomes" id="UP000001072"/>
    </source>
</evidence>
<dbReference type="HOGENOM" id="CLU_2184554_0_0_1"/>
<dbReference type="AlphaFoldDB" id="F4SCL1"/>
<organism evidence="2">
    <name type="scientific">Melampsora larici-populina (strain 98AG31 / pathotype 3-4-7)</name>
    <name type="common">Poplar leaf rust fungus</name>
    <dbReference type="NCBI Taxonomy" id="747676"/>
    <lineage>
        <taxon>Eukaryota</taxon>
        <taxon>Fungi</taxon>
        <taxon>Dikarya</taxon>
        <taxon>Basidiomycota</taxon>
        <taxon>Pucciniomycotina</taxon>
        <taxon>Pucciniomycetes</taxon>
        <taxon>Pucciniales</taxon>
        <taxon>Melampsoraceae</taxon>
        <taxon>Melampsora</taxon>
    </lineage>
</organism>
<accession>F4SCL1</accession>
<dbReference type="KEGG" id="mlr:MELLADRAFT_114201"/>
<dbReference type="Proteomes" id="UP000001072">
    <property type="component" value="Unassembled WGS sequence"/>
</dbReference>
<protein>
    <submittedName>
        <fullName evidence="1">Uncharacterized protein</fullName>
    </submittedName>
</protein>